<accession>A0A7W7WE13</accession>
<reference evidence="1 2" key="1">
    <citation type="submission" date="2020-08" db="EMBL/GenBank/DDBJ databases">
        <title>Sequencing the genomes of 1000 actinobacteria strains.</title>
        <authorList>
            <person name="Klenk H.-P."/>
        </authorList>
    </citation>
    <scope>NUCLEOTIDE SEQUENCE [LARGE SCALE GENOMIC DNA]</scope>
    <source>
        <strain evidence="1 2">DSM 43023</strain>
    </source>
</reference>
<evidence type="ECO:0008006" key="3">
    <source>
        <dbReference type="Google" id="ProtNLM"/>
    </source>
</evidence>
<organism evidence="1 2">
    <name type="scientific">Streptosporangium album</name>
    <dbReference type="NCBI Taxonomy" id="47479"/>
    <lineage>
        <taxon>Bacteria</taxon>
        <taxon>Bacillati</taxon>
        <taxon>Actinomycetota</taxon>
        <taxon>Actinomycetes</taxon>
        <taxon>Streptosporangiales</taxon>
        <taxon>Streptosporangiaceae</taxon>
        <taxon>Streptosporangium</taxon>
    </lineage>
</organism>
<comment type="caution">
    <text evidence="1">The sequence shown here is derived from an EMBL/GenBank/DDBJ whole genome shotgun (WGS) entry which is preliminary data.</text>
</comment>
<dbReference type="RefSeq" id="WP_221466941.1">
    <property type="nucleotide sequence ID" value="NZ_BAABEK010000100.1"/>
</dbReference>
<dbReference type="AlphaFoldDB" id="A0A7W7WE13"/>
<keyword evidence="2" id="KW-1185">Reference proteome</keyword>
<sequence length="161" mass="16285">MAVVGLGLATVGPVPARADTSTGSTTANVSVTGSITLSDLTGSFTLTGDPGTTATLNGAVTMTVTTNNPAGYQVTVQATTPTLTGSAGNSDTIPIGNLYVRETGSGPLFFQMSDTTAVNVHTQHTPSAPGGDNLSNDYMVNIPAVQPDTYRTTLDYIAATL</sequence>
<evidence type="ECO:0000313" key="2">
    <source>
        <dbReference type="Proteomes" id="UP000534286"/>
    </source>
</evidence>
<dbReference type="EMBL" id="JACHJU010000008">
    <property type="protein sequence ID" value="MBB4944262.1"/>
    <property type="molecule type" value="Genomic_DNA"/>
</dbReference>
<name>A0A7W7WE13_9ACTN</name>
<evidence type="ECO:0000313" key="1">
    <source>
        <dbReference type="EMBL" id="MBB4944262.1"/>
    </source>
</evidence>
<dbReference type="Proteomes" id="UP000534286">
    <property type="component" value="Unassembled WGS sequence"/>
</dbReference>
<protein>
    <recommendedName>
        <fullName evidence="3">WxL domain-containing protein</fullName>
    </recommendedName>
</protein>
<proteinExistence type="predicted"/>
<gene>
    <name evidence="1" type="ORF">FHR32_008668</name>
</gene>